<protein>
    <submittedName>
        <fullName evidence="1">Uncharacterized protein</fullName>
    </submittedName>
</protein>
<gene>
    <name evidence="1" type="ORF">ADA01nite_40480</name>
</gene>
<evidence type="ECO:0000313" key="1">
    <source>
        <dbReference type="EMBL" id="GEN36588.1"/>
    </source>
</evidence>
<dbReference type="Proteomes" id="UP000321157">
    <property type="component" value="Unassembled WGS sequence"/>
</dbReference>
<accession>A0A511VF54</accession>
<proteinExistence type="predicted"/>
<comment type="caution">
    <text evidence="1">The sequence shown here is derived from an EMBL/GenBank/DDBJ whole genome shotgun (WGS) entry which is preliminary data.</text>
</comment>
<name>A0A511VF54_9BACL</name>
<keyword evidence="2" id="KW-1185">Reference proteome</keyword>
<organism evidence="1 2">
    <name type="scientific">Aneurinibacillus danicus</name>
    <dbReference type="NCBI Taxonomy" id="267746"/>
    <lineage>
        <taxon>Bacteria</taxon>
        <taxon>Bacillati</taxon>
        <taxon>Bacillota</taxon>
        <taxon>Bacilli</taxon>
        <taxon>Bacillales</taxon>
        <taxon>Paenibacillaceae</taxon>
        <taxon>Aneurinibacillus group</taxon>
        <taxon>Aneurinibacillus</taxon>
    </lineage>
</organism>
<sequence>MSYYDNQEAKVNLMHALVKNGWKVFGYKPDQSDMMVDYWSPAHWNGIAEKDGFVLVVDNRTTSYSGHKVVERNYKQSAINQDRIRAKQSESETIKEVYPTFQHGNPRGCNWHIEKDGAIVDKGTGIFSCYQANDRKKQEAIIEKFVSRFEKAIRSAAELVAEEVKQVVKVTKPVEIERKSFQVGDLVKFDWLNGFYKVQKIDIYGDKLAYFFIRLGKKYQELKANGKNNFYITAKNIERYIEQESAKLFELREVEEVTSKTVYKKAKRKQQQSSNASVMSITGEIATDSEDAEISTRPGVTVTLNEKKNGIEVYFDSKPALEVLAQLKAYGFRWFRPKKSWITKQTPKRLEFVQSLEPAQEKVVESVESSIADTSADYSLINPRLTDAQQAVLDVRLSKPNVKPLRLFQDKDGYAILECMNTSLETPYPFCFMWDKDGNQKRAGAAEKFNLEEFTLIREYQSTQSQSIENGTIFSHPDLTSKQNGYISKRLAHWQKTGVGVPVRLYKSAQYDWALLECIHRDGKTMYMRIFNGYADFIYNFRFINRDSFIPIHDFTTVEQEVIQCTV</sequence>
<reference evidence="1 2" key="1">
    <citation type="submission" date="2019-07" db="EMBL/GenBank/DDBJ databases">
        <title>Whole genome shotgun sequence of Aneurinibacillus danicus NBRC 102444.</title>
        <authorList>
            <person name="Hosoyama A."/>
            <person name="Uohara A."/>
            <person name="Ohji S."/>
            <person name="Ichikawa N."/>
        </authorList>
    </citation>
    <scope>NUCLEOTIDE SEQUENCE [LARGE SCALE GENOMIC DNA]</scope>
    <source>
        <strain evidence="1 2">NBRC 102444</strain>
    </source>
</reference>
<evidence type="ECO:0000313" key="2">
    <source>
        <dbReference type="Proteomes" id="UP000321157"/>
    </source>
</evidence>
<dbReference type="EMBL" id="BJXX01000202">
    <property type="protein sequence ID" value="GEN36588.1"/>
    <property type="molecule type" value="Genomic_DNA"/>
</dbReference>
<dbReference type="OrthoDB" id="1956935at2"/>
<dbReference type="AlphaFoldDB" id="A0A511VF54"/>
<dbReference type="RefSeq" id="WP_146812224.1">
    <property type="nucleotide sequence ID" value="NZ_BJXX01000202.1"/>
</dbReference>